<keyword evidence="2" id="KW-0670">Pyruvate</keyword>
<feature type="region of interest" description="Disordered" evidence="1">
    <location>
        <begin position="390"/>
        <end position="415"/>
    </location>
</feature>
<evidence type="ECO:0000313" key="2">
    <source>
        <dbReference type="EMBL" id="EKA62560.1"/>
    </source>
</evidence>
<feature type="compositionally biased region" description="Low complexity" evidence="1">
    <location>
        <begin position="205"/>
        <end position="219"/>
    </location>
</feature>
<feature type="region of interest" description="Disordered" evidence="1">
    <location>
        <begin position="191"/>
        <end position="335"/>
    </location>
</feature>
<proteinExistence type="predicted"/>
<feature type="compositionally biased region" description="Polar residues" evidence="1">
    <location>
        <begin position="390"/>
        <end position="399"/>
    </location>
</feature>
<evidence type="ECO:0000313" key="3">
    <source>
        <dbReference type="Proteomes" id="UP000004474"/>
    </source>
</evidence>
<name>K1E0Z4_9MICO</name>
<accession>K1E0Z4</accession>
<keyword evidence="2" id="KW-0808">Transferase</keyword>
<dbReference type="GO" id="GO:0016301">
    <property type="term" value="F:kinase activity"/>
    <property type="evidence" value="ECO:0007669"/>
    <property type="project" value="UniProtKB-KW"/>
</dbReference>
<sequence length="538" mass="55020">MVVADPGQGQAHPVEADRALVHDEGSQLRREGEAHLLPGIARPPLEDRRRAVDVPLHEVPVQTGTEDHGALEVDRVADDQIAQGGAPQALRHDVEGDLAPLRLVVGDGEARAVDGDRRPVGGLVGGDGAAHRDPAGLLPRHDGDHLPELLDDPGEHQCSLLTAAVTAMSSPSRVTSVVVRRSASVMVVMPASPRTGAPAPSSAGAKWATTSSTRSAATKEAARRAPPSSSTERTPRAWSPARSAAGSMPRSPTGRASTSTPASVSRAVSAPSATATRVGAASSRTRAVGSISARVSTTTRSGWVAPSTPRTARCGSSARRVPAPTRTASRSARSRCTASRAVGPVIQRLVPSAAAVRPSRVLASFHVTYGRPVLTACSQARLTWVAASRPTPSTTSIPWSRSTSAPPPAAAVGSGTATTTRAMPASSRAVVHGPVRPAWRQGSRVTTAVPPRAASPAAASATTSAWGPPARACHPSPTGAPSASSTTHPTTGLGAVWPRPRAARSTARAIACSVVIGPCICLSVVRRGPRVQGGTPRA</sequence>
<feature type="compositionally biased region" description="Low complexity" evidence="1">
    <location>
        <begin position="446"/>
        <end position="492"/>
    </location>
</feature>
<reference evidence="2 3" key="1">
    <citation type="journal article" date="2012" name="J. Bacteriol.">
        <title>Genome Sequence of Janibacter hoylei MTCC8307, Isolated from the Stratospheric Air.</title>
        <authorList>
            <person name="Pawar S.P."/>
            <person name="Dhotre D.P."/>
            <person name="Shetty S.A."/>
            <person name="Chowdhury S.P."/>
            <person name="Chaudhari B.L."/>
            <person name="Shouche Y.S."/>
        </authorList>
    </citation>
    <scope>NUCLEOTIDE SEQUENCE [LARGE SCALE GENOMIC DNA]</scope>
    <source>
        <strain evidence="2 3">PVAS-1</strain>
    </source>
</reference>
<feature type="region of interest" description="Disordered" evidence="1">
    <location>
        <begin position="438"/>
        <end position="497"/>
    </location>
</feature>
<gene>
    <name evidence="2" type="ORF">B277_01754</name>
</gene>
<dbReference type="EMBL" id="ALWX01000005">
    <property type="protein sequence ID" value="EKA62560.1"/>
    <property type="molecule type" value="Genomic_DNA"/>
</dbReference>
<feature type="compositionally biased region" description="Low complexity" evidence="1">
    <location>
        <begin position="400"/>
        <end position="415"/>
    </location>
</feature>
<keyword evidence="2" id="KW-0418">Kinase</keyword>
<feature type="compositionally biased region" description="Low complexity" evidence="1">
    <location>
        <begin position="255"/>
        <end position="278"/>
    </location>
</feature>
<organism evidence="2 3">
    <name type="scientific">Janibacter hoylei PVAS-1</name>
    <dbReference type="NCBI Taxonomy" id="1210046"/>
    <lineage>
        <taxon>Bacteria</taxon>
        <taxon>Bacillati</taxon>
        <taxon>Actinomycetota</taxon>
        <taxon>Actinomycetes</taxon>
        <taxon>Micrococcales</taxon>
        <taxon>Intrasporangiaceae</taxon>
        <taxon>Janibacter</taxon>
    </lineage>
</organism>
<protein>
    <submittedName>
        <fullName evidence="2">Phosphoenolpyruvate synthase/pyruvate phosphate dikinase</fullName>
    </submittedName>
</protein>
<evidence type="ECO:0000256" key="1">
    <source>
        <dbReference type="SAM" id="MobiDB-lite"/>
    </source>
</evidence>
<comment type="caution">
    <text evidence="2">The sequence shown here is derived from an EMBL/GenBank/DDBJ whole genome shotgun (WGS) entry which is preliminary data.</text>
</comment>
<feature type="compositionally biased region" description="Low complexity" evidence="1">
    <location>
        <begin position="325"/>
        <end position="335"/>
    </location>
</feature>
<dbReference type="Proteomes" id="UP000004474">
    <property type="component" value="Unassembled WGS sequence"/>
</dbReference>
<dbReference type="eggNOG" id="ENOG502ZQ55">
    <property type="taxonomic scope" value="Bacteria"/>
</dbReference>
<dbReference type="AlphaFoldDB" id="K1E0Z4"/>